<protein>
    <submittedName>
        <fullName evidence="2">Uncharacterized protein</fullName>
    </submittedName>
</protein>
<reference evidence="2" key="1">
    <citation type="submission" date="2022-11" db="UniProtKB">
        <authorList>
            <consortium name="WormBaseParasite"/>
        </authorList>
    </citation>
    <scope>IDENTIFICATION</scope>
</reference>
<proteinExistence type="predicted"/>
<organism evidence="1 2">
    <name type="scientific">Panagrolaimus sp. ES5</name>
    <dbReference type="NCBI Taxonomy" id="591445"/>
    <lineage>
        <taxon>Eukaryota</taxon>
        <taxon>Metazoa</taxon>
        <taxon>Ecdysozoa</taxon>
        <taxon>Nematoda</taxon>
        <taxon>Chromadorea</taxon>
        <taxon>Rhabditida</taxon>
        <taxon>Tylenchina</taxon>
        <taxon>Panagrolaimomorpha</taxon>
        <taxon>Panagrolaimoidea</taxon>
        <taxon>Panagrolaimidae</taxon>
        <taxon>Panagrolaimus</taxon>
    </lineage>
</organism>
<evidence type="ECO:0000313" key="1">
    <source>
        <dbReference type="Proteomes" id="UP000887579"/>
    </source>
</evidence>
<dbReference type="Proteomes" id="UP000887579">
    <property type="component" value="Unplaced"/>
</dbReference>
<name>A0AC34GBB8_9BILA</name>
<evidence type="ECO:0000313" key="2">
    <source>
        <dbReference type="WBParaSite" id="ES5_v2.g26879.t1"/>
    </source>
</evidence>
<dbReference type="WBParaSite" id="ES5_v2.g26879.t1">
    <property type="protein sequence ID" value="ES5_v2.g26879.t1"/>
    <property type="gene ID" value="ES5_v2.g26879"/>
</dbReference>
<accession>A0AC34GBB8</accession>
<sequence>MRFRANKSRKRILEKAESIAFNQAFPTRLCPQRGQNGEINVIEVSVGLNRDQKMRIRLHDRNNIYTNSLSSGRDPRCLFNIAPTSENSYHLSDSPAILSLNTSWNNAQFMDTVTSQHGSHNVPESNSDSFPSGKDSTLVQIVLDSQIENVNYGTNMFFQNKPVNLSQLFRHEVSQTNYSQVFATQQQLETQVETQVESRVSKVKNKLLFKKTPL</sequence>